<dbReference type="FunFam" id="1.10.1580.10:FF:000002">
    <property type="entry name" value="Guanine nucleotide-binding protein-like 3 (nucleolar)-like"/>
    <property type="match status" value="1"/>
</dbReference>
<keyword evidence="2" id="KW-0547">Nucleotide-binding</keyword>
<dbReference type="CDD" id="cd00882">
    <property type="entry name" value="Ras_like_GTPase"/>
    <property type="match status" value="1"/>
</dbReference>
<evidence type="ECO:0000313" key="10">
    <source>
        <dbReference type="Proteomes" id="UP001168821"/>
    </source>
</evidence>
<dbReference type="AlphaFoldDB" id="A0AA38IT20"/>
<dbReference type="PANTHER" id="PTHR11089:SF30">
    <property type="entry name" value="GUANINE NUCLEOTIDE-BINDING PROTEIN-LIKE 3 HOMOLOG"/>
    <property type="match status" value="1"/>
</dbReference>
<dbReference type="Proteomes" id="UP001168821">
    <property type="component" value="Unassembled WGS sequence"/>
</dbReference>
<keyword evidence="4" id="KW-0342">GTP-binding</keyword>
<evidence type="ECO:0000256" key="3">
    <source>
        <dbReference type="ARBA" id="ARBA00023054"/>
    </source>
</evidence>
<feature type="compositionally biased region" description="Basic residues" evidence="7">
    <location>
        <begin position="527"/>
        <end position="537"/>
    </location>
</feature>
<evidence type="ECO:0000256" key="4">
    <source>
        <dbReference type="ARBA" id="ARBA00023134"/>
    </source>
</evidence>
<dbReference type="Pfam" id="PF01926">
    <property type="entry name" value="MMR_HSR1"/>
    <property type="match status" value="1"/>
</dbReference>
<evidence type="ECO:0000259" key="8">
    <source>
        <dbReference type="PROSITE" id="PS51721"/>
    </source>
</evidence>
<keyword evidence="5" id="KW-0539">Nucleus</keyword>
<evidence type="ECO:0000256" key="5">
    <source>
        <dbReference type="ARBA" id="ARBA00023242"/>
    </source>
</evidence>
<reference evidence="9" key="1">
    <citation type="journal article" date="2023" name="G3 (Bethesda)">
        <title>Whole genome assemblies of Zophobas morio and Tenebrio molitor.</title>
        <authorList>
            <person name="Kaur S."/>
            <person name="Stinson S.A."/>
            <person name="diCenzo G.C."/>
        </authorList>
    </citation>
    <scope>NUCLEOTIDE SEQUENCE</scope>
    <source>
        <strain evidence="9">QUZm001</strain>
    </source>
</reference>
<dbReference type="EMBL" id="JALNTZ010000002">
    <property type="protein sequence ID" value="KAJ3660903.1"/>
    <property type="molecule type" value="Genomic_DNA"/>
</dbReference>
<dbReference type="Gene3D" id="1.10.1580.10">
    <property type="match status" value="1"/>
</dbReference>
<dbReference type="InterPro" id="IPR050755">
    <property type="entry name" value="TRAFAC_YlqF/YawG_RiboMat"/>
</dbReference>
<evidence type="ECO:0000256" key="7">
    <source>
        <dbReference type="SAM" id="MobiDB-lite"/>
    </source>
</evidence>
<dbReference type="GO" id="GO:0005525">
    <property type="term" value="F:GTP binding"/>
    <property type="evidence" value="ECO:0007669"/>
    <property type="project" value="UniProtKB-KW"/>
</dbReference>
<feature type="domain" description="CP-type G" evidence="8">
    <location>
        <begin position="139"/>
        <end position="321"/>
    </location>
</feature>
<comment type="subcellular location">
    <subcellularLocation>
        <location evidence="1">Nucleus</location>
    </subcellularLocation>
</comment>
<proteinExistence type="predicted"/>
<accession>A0AA38IT20</accession>
<name>A0AA38IT20_9CUCU</name>
<gene>
    <name evidence="9" type="ORF">Zmor_005330</name>
</gene>
<evidence type="ECO:0000256" key="1">
    <source>
        <dbReference type="ARBA" id="ARBA00004123"/>
    </source>
</evidence>
<dbReference type="PRINTS" id="PR00326">
    <property type="entry name" value="GTP1OBG"/>
</dbReference>
<feature type="region of interest" description="Disordered" evidence="7">
    <location>
        <begin position="1"/>
        <end position="46"/>
    </location>
</feature>
<dbReference type="Gene3D" id="3.40.50.300">
    <property type="entry name" value="P-loop containing nucleotide triphosphate hydrolases"/>
    <property type="match status" value="1"/>
</dbReference>
<dbReference type="InterPro" id="IPR030378">
    <property type="entry name" value="G_CP_dom"/>
</dbReference>
<dbReference type="CDD" id="cd04178">
    <property type="entry name" value="Nucleostemin_like"/>
    <property type="match status" value="1"/>
</dbReference>
<dbReference type="InterPro" id="IPR006073">
    <property type="entry name" value="GTP-bd"/>
</dbReference>
<feature type="region of interest" description="Disordered" evidence="7">
    <location>
        <begin position="71"/>
        <end position="101"/>
    </location>
</feature>
<dbReference type="Pfam" id="PF08701">
    <property type="entry name" value="GN3L_Grn1"/>
    <property type="match status" value="1"/>
</dbReference>
<protein>
    <recommendedName>
        <fullName evidence="6">Guanine nucleotide-binding protein-like 3 homolog</fullName>
    </recommendedName>
</protein>
<dbReference type="SUPFAM" id="SSF52540">
    <property type="entry name" value="P-loop containing nucleoside triphosphate hydrolases"/>
    <property type="match status" value="1"/>
</dbReference>
<comment type="caution">
    <text evidence="9">The sequence shown here is derived from an EMBL/GenBank/DDBJ whole genome shotgun (WGS) entry which is preliminary data.</text>
</comment>
<feature type="region of interest" description="Disordered" evidence="7">
    <location>
        <begin position="493"/>
        <end position="537"/>
    </location>
</feature>
<evidence type="ECO:0000256" key="2">
    <source>
        <dbReference type="ARBA" id="ARBA00022741"/>
    </source>
</evidence>
<dbReference type="FunFam" id="3.40.50.300:FF:000493">
    <property type="entry name" value="Guanine nucleotide-binding protein-like 3-like protein"/>
    <property type="match status" value="1"/>
</dbReference>
<feature type="compositionally biased region" description="Basic residues" evidence="7">
    <location>
        <begin position="1"/>
        <end position="45"/>
    </location>
</feature>
<evidence type="ECO:0000313" key="9">
    <source>
        <dbReference type="EMBL" id="KAJ3660903.1"/>
    </source>
</evidence>
<dbReference type="InterPro" id="IPR023179">
    <property type="entry name" value="GTP-bd_ortho_bundle_sf"/>
</dbReference>
<feature type="compositionally biased region" description="Basic and acidic residues" evidence="7">
    <location>
        <begin position="71"/>
        <end position="96"/>
    </location>
</feature>
<sequence>MGKLKLKKPSRRQPARQRYKIQKRIRQHNRKVRKEAKNNPKKHKQAVIQVPNICPFKEDILKEVEMMKKQKEEERQKQREQAKIERQQKKEEEKAASNKSLESMVANAEMRGKIHENLTPTINTKTHENNNENSLKAYYKEFRKVVEAADVVLEIVDARDPLGTRCVQVEELIKDMKGNKRLVLVLNKADLVPRKILDQWLKYLKKSVPAIAFKASTQDQSRKLGQKKFTKAEKATQGSTSVGAEILMSLLANYCRNKGIKTSITVGIVGLPNVGKSSIINSLKRSRACNVGATPGVTKAMQEVQLDKKIKLLDSPGIVFAAGNDNIASLRNSVRVSSLADPVTPANAILQRVTKQQMMEMYDVTDYSTPDEFYSLKAARMGRFKKGGVPDLIAAARSLLEDWNNGKIKYYTLPPEDDSQVHVSSTIVTEVAKEFDLDGIEAMEVSNLDKIEREAGNTKDSFVLESLGPVHIEKMEEDGAEEQELLSKKISVESRKKSKKNNKKEEKKIDPEMELDGNQKLNQVRKNQFKKEKKLRNRREKVALQLASGLENFNITNDKNDANYSFETDFVMDK</sequence>
<keyword evidence="10" id="KW-1185">Reference proteome</keyword>
<dbReference type="PANTHER" id="PTHR11089">
    <property type="entry name" value="GTP-BINDING PROTEIN-RELATED"/>
    <property type="match status" value="1"/>
</dbReference>
<dbReference type="InterPro" id="IPR014813">
    <property type="entry name" value="Gnl3_N_dom"/>
</dbReference>
<keyword evidence="3" id="KW-0175">Coiled coil</keyword>
<evidence type="ECO:0000256" key="6">
    <source>
        <dbReference type="ARBA" id="ARBA00069022"/>
    </source>
</evidence>
<dbReference type="InterPro" id="IPR027417">
    <property type="entry name" value="P-loop_NTPase"/>
</dbReference>
<organism evidence="9 10">
    <name type="scientific">Zophobas morio</name>
    <dbReference type="NCBI Taxonomy" id="2755281"/>
    <lineage>
        <taxon>Eukaryota</taxon>
        <taxon>Metazoa</taxon>
        <taxon>Ecdysozoa</taxon>
        <taxon>Arthropoda</taxon>
        <taxon>Hexapoda</taxon>
        <taxon>Insecta</taxon>
        <taxon>Pterygota</taxon>
        <taxon>Neoptera</taxon>
        <taxon>Endopterygota</taxon>
        <taxon>Coleoptera</taxon>
        <taxon>Polyphaga</taxon>
        <taxon>Cucujiformia</taxon>
        <taxon>Tenebrionidae</taxon>
        <taxon>Zophobas</taxon>
    </lineage>
</organism>
<dbReference type="PROSITE" id="PS51721">
    <property type="entry name" value="G_CP"/>
    <property type="match status" value="1"/>
</dbReference>
<dbReference type="GO" id="GO:0005730">
    <property type="term" value="C:nucleolus"/>
    <property type="evidence" value="ECO:0007669"/>
    <property type="project" value="UniProtKB-ARBA"/>
</dbReference>